<evidence type="ECO:0000313" key="3">
    <source>
        <dbReference type="Proteomes" id="UP000000390"/>
    </source>
</evidence>
<keyword evidence="4" id="KW-1185">Reference proteome</keyword>
<dbReference type="InterPro" id="IPR036388">
    <property type="entry name" value="WH-like_DNA-bd_sf"/>
</dbReference>
<dbReference type="InterPro" id="IPR036390">
    <property type="entry name" value="WH_DNA-bd_sf"/>
</dbReference>
<dbReference type="eggNOG" id="arCOG01680">
    <property type="taxonomic scope" value="Archaea"/>
</dbReference>
<keyword evidence="1" id="KW-0614">Plasmid</keyword>
<dbReference type="EMBL" id="AOHV01000008">
    <property type="protein sequence ID" value="ELY40851.1"/>
    <property type="molecule type" value="Genomic_DNA"/>
</dbReference>
<evidence type="ECO:0000313" key="4">
    <source>
        <dbReference type="Proteomes" id="UP000011645"/>
    </source>
</evidence>
<dbReference type="Proteomes" id="UP000000390">
    <property type="component" value="Plasmid 1"/>
</dbReference>
<name>D8JBR5_HALJB</name>
<gene>
    <name evidence="1" type="ordered locus">HacjB3_16841</name>
    <name evidence="2" type="ORF">C497_02172</name>
</gene>
<reference evidence="2 4" key="2">
    <citation type="journal article" date="2014" name="PLoS Genet.">
        <title>Phylogenetically driven sequencing of extremely halophilic archaea reveals strategies for static and dynamic osmo-response.</title>
        <authorList>
            <person name="Becker E.A."/>
            <person name="Seitzer P.M."/>
            <person name="Tritt A."/>
            <person name="Larsen D."/>
            <person name="Krusor M."/>
            <person name="Yao A.I."/>
            <person name="Wu D."/>
            <person name="Madern D."/>
            <person name="Eisen J.A."/>
            <person name="Darling A.E."/>
            <person name="Facciotti M.T."/>
        </authorList>
    </citation>
    <scope>NUCLEOTIDE SEQUENCE [LARGE SCALE GENOMIC DNA]</scope>
    <source>
        <strain evidence="2">B3</strain>
        <strain evidence="4">DSM 18796 / CECT 7217 / JCM 14584 / KCTC 4019 / B3</strain>
    </source>
</reference>
<dbReference type="GeneID" id="9421164"/>
<evidence type="ECO:0000313" key="2">
    <source>
        <dbReference type="EMBL" id="ELY40851.1"/>
    </source>
</evidence>
<dbReference type="SUPFAM" id="SSF46785">
    <property type="entry name" value="Winged helix' DNA-binding domain"/>
    <property type="match status" value="1"/>
</dbReference>
<dbReference type="Proteomes" id="UP000011645">
    <property type="component" value="Unassembled WGS sequence"/>
</dbReference>
<evidence type="ECO:0000313" key="1">
    <source>
        <dbReference type="EMBL" id="ADJ16718.1"/>
    </source>
</evidence>
<dbReference type="KEGG" id="hje:HacjB3_16841"/>
<accession>D8JBR5</accession>
<dbReference type="OrthoDB" id="255884at2157"/>
<dbReference type="PATRIC" id="fig|795797.19.peg.370"/>
<geneLocation type="plasmid" evidence="1 3">
    <name>1</name>
</geneLocation>
<dbReference type="RefSeq" id="WP_008414142.1">
    <property type="nucleotide sequence ID" value="NC_014298.1"/>
</dbReference>
<dbReference type="EMBL" id="CP002063">
    <property type="protein sequence ID" value="ADJ16718.1"/>
    <property type="molecule type" value="Genomic_DNA"/>
</dbReference>
<dbReference type="AlphaFoldDB" id="D8JBR5"/>
<evidence type="ECO:0008006" key="5">
    <source>
        <dbReference type="Google" id="ProtNLM"/>
    </source>
</evidence>
<dbReference type="Gene3D" id="1.10.10.10">
    <property type="entry name" value="Winged helix-like DNA-binding domain superfamily/Winged helix DNA-binding domain"/>
    <property type="match status" value="1"/>
</dbReference>
<protein>
    <recommendedName>
        <fullName evidence="5">Transcription regulator</fullName>
    </recommendedName>
</protein>
<organism evidence="1 3">
    <name type="scientific">Halalkalicoccus jeotgali (strain DSM 18796 / CECT 7217 / JCM 14584 / KCTC 4019 / B3)</name>
    <dbReference type="NCBI Taxonomy" id="795797"/>
    <lineage>
        <taxon>Archaea</taxon>
        <taxon>Methanobacteriati</taxon>
        <taxon>Methanobacteriota</taxon>
        <taxon>Stenosarchaea group</taxon>
        <taxon>Halobacteria</taxon>
        <taxon>Halobacteriales</taxon>
        <taxon>Halococcaceae</taxon>
        <taxon>Halalkalicoccus</taxon>
    </lineage>
</organism>
<sequence>MQKPTTTEELQAALTDDRYRILEVLAEHDELRSSKIRDYAEIPEGSTHYQLSMLESWNLITAVGTKYVGEHETGIPATLYTLTDEGHALLEDS</sequence>
<dbReference type="HOGENOM" id="CLU_2392786_0_0_2"/>
<proteinExistence type="predicted"/>
<reference evidence="1 3" key="1">
    <citation type="journal article" date="2010" name="J. Bacteriol.">
        <title>Complete genome sequence of Halalkalicoccus jeotgali B3(T), an extremely halophilic archaeon.</title>
        <authorList>
            <person name="Roh S.W."/>
            <person name="Nam Y.D."/>
            <person name="Nam S.H."/>
            <person name="Choi S.H."/>
            <person name="Park H.S."/>
            <person name="Bae J.W."/>
        </authorList>
    </citation>
    <scope>NUCLEOTIDE SEQUENCE [LARGE SCALE GENOMIC DNA]</scope>
    <source>
        <strain evidence="1">B3</strain>
        <strain evidence="3">DSM 18796 / CECT 7217 / JCM 14584 / KCTC 4019 / B3</strain>
        <plasmid evidence="3">1</plasmid>
    </source>
</reference>